<dbReference type="SUPFAM" id="SSF52743">
    <property type="entry name" value="Subtilisin-like"/>
    <property type="match status" value="1"/>
</dbReference>
<evidence type="ECO:0000313" key="5">
    <source>
        <dbReference type="Proteomes" id="UP001198862"/>
    </source>
</evidence>
<keyword evidence="1" id="KW-0479">Metal-binding</keyword>
<keyword evidence="1" id="KW-0720">Serine protease</keyword>
<dbReference type="PROSITE" id="PS51695">
    <property type="entry name" value="SEDOLISIN"/>
    <property type="match status" value="1"/>
</dbReference>
<keyword evidence="5" id="KW-1185">Reference proteome</keyword>
<feature type="binding site" evidence="1">
    <location>
        <position position="635"/>
    </location>
    <ligand>
        <name>Ca(2+)</name>
        <dbReference type="ChEBI" id="CHEBI:29108"/>
    </ligand>
</feature>
<proteinExistence type="predicted"/>
<dbReference type="InterPro" id="IPR036852">
    <property type="entry name" value="Peptidase_S8/S53_dom_sf"/>
</dbReference>
<organism evidence="4 5">
    <name type="scientific">Reyranella aquatilis</name>
    <dbReference type="NCBI Taxonomy" id="2035356"/>
    <lineage>
        <taxon>Bacteria</taxon>
        <taxon>Pseudomonadati</taxon>
        <taxon>Pseudomonadota</taxon>
        <taxon>Alphaproteobacteria</taxon>
        <taxon>Hyphomicrobiales</taxon>
        <taxon>Reyranellaceae</taxon>
        <taxon>Reyranella</taxon>
    </lineage>
</organism>
<feature type="binding site" evidence="1">
    <location>
        <position position="598"/>
    </location>
    <ligand>
        <name>Ca(2+)</name>
        <dbReference type="ChEBI" id="CHEBI:29108"/>
    </ligand>
</feature>
<feature type="active site" description="Charge relay system" evidence="1">
    <location>
        <position position="552"/>
    </location>
</feature>
<protein>
    <recommendedName>
        <fullName evidence="3">Peptidase S53 domain-containing protein</fullName>
    </recommendedName>
</protein>
<evidence type="ECO:0000259" key="3">
    <source>
        <dbReference type="PROSITE" id="PS51695"/>
    </source>
</evidence>
<comment type="caution">
    <text evidence="4">The sequence shown here is derived from an EMBL/GenBank/DDBJ whole genome shotgun (WGS) entry which is preliminary data.</text>
</comment>
<keyword evidence="1" id="KW-0106">Calcium</keyword>
<dbReference type="Proteomes" id="UP001198862">
    <property type="component" value="Unassembled WGS sequence"/>
</dbReference>
<accession>A0ABS8KQ44</accession>
<evidence type="ECO:0000313" key="4">
    <source>
        <dbReference type="EMBL" id="MCC8428173.1"/>
    </source>
</evidence>
<gene>
    <name evidence="4" type="ORF">LJ725_04300</name>
</gene>
<keyword evidence="1" id="KW-0378">Hydrolase</keyword>
<dbReference type="EMBL" id="JAJISD010000001">
    <property type="protein sequence ID" value="MCC8428173.1"/>
    <property type="molecule type" value="Genomic_DNA"/>
</dbReference>
<evidence type="ECO:0000256" key="1">
    <source>
        <dbReference type="PROSITE-ProRule" id="PRU01032"/>
    </source>
</evidence>
<dbReference type="PANTHER" id="PTHR14218">
    <property type="entry name" value="PROTEASE S8 TRIPEPTIDYL PEPTIDASE I CLN2"/>
    <property type="match status" value="1"/>
</dbReference>
<feature type="region of interest" description="Disordered" evidence="2">
    <location>
        <begin position="272"/>
        <end position="291"/>
    </location>
</feature>
<feature type="active site" description="Charge relay system" evidence="1">
    <location>
        <position position="291"/>
    </location>
</feature>
<feature type="active site" description="Charge relay system" evidence="1">
    <location>
        <position position="295"/>
    </location>
</feature>
<dbReference type="Pfam" id="PF13448">
    <property type="entry name" value="DUF4114"/>
    <property type="match status" value="1"/>
</dbReference>
<evidence type="ECO:0000256" key="2">
    <source>
        <dbReference type="SAM" id="MobiDB-lite"/>
    </source>
</evidence>
<dbReference type="InterPro" id="IPR030400">
    <property type="entry name" value="Sedolisin_dom"/>
</dbReference>
<feature type="domain" description="Peptidase S53" evidence="3">
    <location>
        <begin position="213"/>
        <end position="655"/>
    </location>
</feature>
<dbReference type="RefSeq" id="WP_230549370.1">
    <property type="nucleotide sequence ID" value="NZ_JAJISD010000001.1"/>
</dbReference>
<reference evidence="4 5" key="1">
    <citation type="submission" date="2021-11" db="EMBL/GenBank/DDBJ databases">
        <authorList>
            <person name="Lee D.-H."/>
            <person name="Kim S.-B."/>
        </authorList>
    </citation>
    <scope>NUCLEOTIDE SEQUENCE [LARGE SCALE GENOMIC DNA]</scope>
    <source>
        <strain evidence="4 5">KCTC 52223</strain>
    </source>
</reference>
<feature type="binding site" evidence="1">
    <location>
        <position position="599"/>
    </location>
    <ligand>
        <name>Ca(2+)</name>
        <dbReference type="ChEBI" id="CHEBI:29108"/>
    </ligand>
</feature>
<dbReference type="PANTHER" id="PTHR14218:SF15">
    <property type="entry name" value="TRIPEPTIDYL-PEPTIDASE 1"/>
    <property type="match status" value="1"/>
</dbReference>
<feature type="binding site" evidence="1">
    <location>
        <position position="633"/>
    </location>
    <ligand>
        <name>Ca(2+)</name>
        <dbReference type="ChEBI" id="CHEBI:29108"/>
    </ligand>
</feature>
<dbReference type="InterPro" id="IPR025193">
    <property type="entry name" value="DUF4114"/>
</dbReference>
<sequence length="960" mass="100738">MTISYVALENSSFLDFQGYRSDVVPLLGGIVVDDFKVNVALVFERNAPTSQLEALLGQDWGTRQQEIAQMTSAGTLWSTYGANAEAYQKAVDFLKSPDVNIKIRDFETTSTQYISSVESRTLWVELDKSAFKTLFGTELLQGQTATGEATWYWDGNLSLPTELSGIQGVAGLWFDSYEFTTALPDKTGVLPAPLGQGSQSVGNASTLRPDDKALYPSDIAANYYNFPLTGDTSLSVQTGTIGLLESDLGIRVKDNDFASLLATYRQGASIDTPGDAVGVDPGGDADKTSGERSLDVGIATTINPQSKLVLYAGSGKKDDAKSEPFTTYQAAIWDTRHDPEVISSSERFATSQMTPDSPFAFAVNQLLIDAALAGITVFSSAGDGGSGYQTANGLTNVSGARASQYSVIVGGTSLSSMEIATTDATLSTIMAKALAGDLDTIWRLVTNGLNVLPANALDCDRLIETVWNTYSLDDNTFAEKGYFGNLAGNGGVDSTQAIPWYQTAFGLTPTTTDGQALTGRGVPDVSANAGGNLFYLVPKPDMKETHGDAGTSAATPLWASLAIQINAILLDQGMHLKLGYMTDLLYIAAAVAPGSFNDIRVGNNTSSFYLKGTYHSDGQDITPTGHGYEADQGYDLASGLGSPNGLLLARAISEITNAQVHFATTPDVIDANGSGGWTSGTTQTLLLQTTANADAAVTVTTGSTAIDASSAAHATYAWTSQLAQQSLQTDTEFDGDLLALFDGQSQGTLTQAVVTNGDSLSVTFNGNTTVATRAALTSSFGFADFYSDANDSVRMAQAVAVAETAGGADDVNVVVRMRQVAGADLSLMLYKVDDYNGMIGGVAPGEAGYAALAAAAAYNVQGGGSVIAGPGNGNYSQVQITDVDAGDLIAMQLTNITNGDTFWAFSQANEMVGGENVAHLWNYGLNTWGWEDLYGGGDRDFNDLVVQLDFTSTAGSGLLV</sequence>
<comment type="cofactor">
    <cofactor evidence="1">
        <name>Ca(2+)</name>
        <dbReference type="ChEBI" id="CHEBI:29108"/>
    </cofactor>
    <text evidence="1">Binds 1 Ca(2+) ion per subunit.</text>
</comment>
<dbReference type="InterPro" id="IPR050819">
    <property type="entry name" value="Tripeptidyl-peptidase_I"/>
</dbReference>
<dbReference type="Gene3D" id="3.40.50.200">
    <property type="entry name" value="Peptidase S8/S53 domain"/>
    <property type="match status" value="1"/>
</dbReference>
<keyword evidence="1" id="KW-0645">Protease</keyword>
<name>A0ABS8KQ44_9HYPH</name>